<sequence length="320" mass="35029">MVYSSTGEGTGRNFSLGQLTVQNTSALSPRSFVFVEVTFTSRPDAGTGTPAATGFNAEVERLFFRYDQSDQLKGSVGRYHTPINWWNTAFHHGLWLQTTIARPEMVRFGSQFIPVHFVGALVEGSFPANGLNLNYNVGLGNGRGNVFSRGGDAGDTNANLATLANVFVRPDRLYGLQVGASVYRDKATPAGGGPDVDETIWAAHLVYQKEDPEIIAEYAHATHDAEDGGPSARSEAYYVQFAYRLPGAGHLWKPYYRYEKIRVDEDDPILTATPGLSGNIVGVRYDATELAAIKLEYRDMKRDRGFASTSGVFAQVSFAF</sequence>
<dbReference type="SUPFAM" id="SSF56935">
    <property type="entry name" value="Porins"/>
    <property type="match status" value="1"/>
</dbReference>
<evidence type="ECO:0000313" key="1">
    <source>
        <dbReference type="EMBL" id="CAA9214355.1"/>
    </source>
</evidence>
<dbReference type="EMBL" id="CADCTO010000018">
    <property type="protein sequence ID" value="CAA9214355.1"/>
    <property type="molecule type" value="Genomic_DNA"/>
</dbReference>
<reference evidence="1" key="1">
    <citation type="submission" date="2020-02" db="EMBL/GenBank/DDBJ databases">
        <authorList>
            <person name="Meier V. D."/>
        </authorList>
    </citation>
    <scope>NUCLEOTIDE SEQUENCE</scope>
    <source>
        <strain evidence="1">AVDCRST_MAG63</strain>
    </source>
</reference>
<organism evidence="1">
    <name type="scientific">uncultured Armatimonadetes bacterium</name>
    <dbReference type="NCBI Taxonomy" id="157466"/>
    <lineage>
        <taxon>Bacteria</taxon>
        <taxon>Bacillati</taxon>
        <taxon>Armatimonadota</taxon>
        <taxon>environmental samples</taxon>
    </lineage>
</organism>
<dbReference type="InterPro" id="IPR023614">
    <property type="entry name" value="Porin_dom_sf"/>
</dbReference>
<accession>A0A6J4H8C4</accession>
<proteinExistence type="predicted"/>
<evidence type="ECO:0008006" key="2">
    <source>
        <dbReference type="Google" id="ProtNLM"/>
    </source>
</evidence>
<protein>
    <recommendedName>
        <fullName evidence="2">FmdC</fullName>
    </recommendedName>
</protein>
<dbReference type="AlphaFoldDB" id="A0A6J4H8C4"/>
<dbReference type="Gene3D" id="2.40.160.10">
    <property type="entry name" value="Porin"/>
    <property type="match status" value="1"/>
</dbReference>
<name>A0A6J4H8C4_9BACT</name>
<gene>
    <name evidence="1" type="ORF">AVDCRST_MAG63-147</name>
</gene>